<evidence type="ECO:0000256" key="11">
    <source>
        <dbReference type="ARBA" id="ARBA00036904"/>
    </source>
</evidence>
<proteinExistence type="inferred from homology"/>
<dbReference type="PANTHER" id="PTHR47707">
    <property type="entry name" value="8-OXO-DGTP DIPHOSPHATASE"/>
    <property type="match status" value="1"/>
</dbReference>
<comment type="similarity">
    <text evidence="2 17">Belongs to the Nudix hydrolase family.</text>
</comment>
<dbReference type="GO" id="GO:0035539">
    <property type="term" value="F:8-oxo-7,8-dihydrodeoxyguanosine triphosphate pyrophosphatase activity"/>
    <property type="evidence" value="ECO:0007669"/>
    <property type="project" value="UniProtKB-EC"/>
</dbReference>
<dbReference type="PROSITE" id="PS51462">
    <property type="entry name" value="NUDIX"/>
    <property type="match status" value="1"/>
</dbReference>
<organism evidence="19 20">
    <name type="scientific">Marinicauda algicola</name>
    <dbReference type="NCBI Taxonomy" id="2029849"/>
    <lineage>
        <taxon>Bacteria</taxon>
        <taxon>Pseudomonadati</taxon>
        <taxon>Pseudomonadota</taxon>
        <taxon>Alphaproteobacteria</taxon>
        <taxon>Maricaulales</taxon>
        <taxon>Maricaulaceae</taxon>
        <taxon>Marinicauda</taxon>
    </lineage>
</organism>
<evidence type="ECO:0000256" key="5">
    <source>
        <dbReference type="ARBA" id="ARBA00022723"/>
    </source>
</evidence>
<name>A0A4S2H3Y1_9PROT</name>
<evidence type="ECO:0000256" key="17">
    <source>
        <dbReference type="RuleBase" id="RU003476"/>
    </source>
</evidence>
<dbReference type="Proteomes" id="UP000308054">
    <property type="component" value="Unassembled WGS sequence"/>
</dbReference>
<comment type="caution">
    <text evidence="19">The sequence shown here is derived from an EMBL/GenBank/DDBJ whole genome shotgun (WGS) entry which is preliminary data.</text>
</comment>
<dbReference type="GO" id="GO:0046872">
    <property type="term" value="F:metal ion binding"/>
    <property type="evidence" value="ECO:0007669"/>
    <property type="project" value="UniProtKB-KW"/>
</dbReference>
<dbReference type="InterPro" id="IPR000086">
    <property type="entry name" value="NUDIX_hydrolase_dom"/>
</dbReference>
<dbReference type="EMBL" id="SRXW01000001">
    <property type="protein sequence ID" value="TGY90233.1"/>
    <property type="molecule type" value="Genomic_DNA"/>
</dbReference>
<reference evidence="19 20" key="1">
    <citation type="journal article" date="2017" name="Int. J. Syst. Evol. Microbiol.">
        <title>Marinicauda algicola sp. nov., isolated from a marine red alga Rhodosorus marinus.</title>
        <authorList>
            <person name="Jeong S.E."/>
            <person name="Jeon S.H."/>
            <person name="Chun B.H."/>
            <person name="Kim D.W."/>
            <person name="Jeon C.O."/>
        </authorList>
    </citation>
    <scope>NUCLEOTIDE SEQUENCE [LARGE SCALE GENOMIC DNA]</scope>
    <source>
        <strain evidence="19 20">JCM 31718</strain>
    </source>
</reference>
<evidence type="ECO:0000256" key="9">
    <source>
        <dbReference type="ARBA" id="ARBA00023204"/>
    </source>
</evidence>
<comment type="cofactor">
    <cofactor evidence="1">
        <name>Mg(2+)</name>
        <dbReference type="ChEBI" id="CHEBI:18420"/>
    </cofactor>
</comment>
<dbReference type="OrthoDB" id="9810648at2"/>
<keyword evidence="3" id="KW-0515">Mutator protein</keyword>
<dbReference type="PROSITE" id="PS00893">
    <property type="entry name" value="NUDIX_BOX"/>
    <property type="match status" value="1"/>
</dbReference>
<evidence type="ECO:0000256" key="3">
    <source>
        <dbReference type="ARBA" id="ARBA00022457"/>
    </source>
</evidence>
<dbReference type="InterPro" id="IPR047127">
    <property type="entry name" value="MutT-like"/>
</dbReference>
<feature type="domain" description="Nudix hydrolase" evidence="18">
    <location>
        <begin position="7"/>
        <end position="136"/>
    </location>
</feature>
<accession>A0A4S2H3Y1</accession>
<evidence type="ECO:0000256" key="2">
    <source>
        <dbReference type="ARBA" id="ARBA00005582"/>
    </source>
</evidence>
<keyword evidence="5" id="KW-0479">Metal-binding</keyword>
<evidence type="ECO:0000256" key="12">
    <source>
        <dbReference type="ARBA" id="ARBA00038905"/>
    </source>
</evidence>
<dbReference type="GO" id="GO:0006281">
    <property type="term" value="P:DNA repair"/>
    <property type="evidence" value="ECO:0007669"/>
    <property type="project" value="UniProtKB-KW"/>
</dbReference>
<dbReference type="InterPro" id="IPR020084">
    <property type="entry name" value="NUDIX_hydrolase_CS"/>
</dbReference>
<evidence type="ECO:0000256" key="1">
    <source>
        <dbReference type="ARBA" id="ARBA00001946"/>
    </source>
</evidence>
<protein>
    <recommendedName>
        <fullName evidence="13">8-oxo-dGTP diphosphatase</fullName>
        <ecNumber evidence="12">3.6.1.55</ecNumber>
    </recommendedName>
    <alternativeName>
        <fullName evidence="16">7,8-dihydro-8-oxoguanine-triphosphatase</fullName>
    </alternativeName>
    <alternativeName>
        <fullName evidence="15">Mutator protein MutT</fullName>
    </alternativeName>
    <alternativeName>
        <fullName evidence="14">dGTP pyrophosphohydrolase</fullName>
    </alternativeName>
</protein>
<dbReference type="AlphaFoldDB" id="A0A4S2H3Y1"/>
<dbReference type="CDD" id="cd03425">
    <property type="entry name" value="NUDIX_MutT_NudA_like"/>
    <property type="match status" value="1"/>
</dbReference>
<keyword evidence="6" id="KW-0227">DNA damage</keyword>
<dbReference type="GO" id="GO:0008413">
    <property type="term" value="F:8-oxo-7,8-dihydroguanosine triphosphate pyrophosphatase activity"/>
    <property type="evidence" value="ECO:0007669"/>
    <property type="project" value="TreeGrafter"/>
</dbReference>
<keyword evidence="20" id="KW-1185">Reference proteome</keyword>
<dbReference type="RefSeq" id="WP_135994731.1">
    <property type="nucleotide sequence ID" value="NZ_CP071057.1"/>
</dbReference>
<evidence type="ECO:0000256" key="4">
    <source>
        <dbReference type="ARBA" id="ARBA00022705"/>
    </source>
</evidence>
<evidence type="ECO:0000256" key="13">
    <source>
        <dbReference type="ARBA" id="ARBA00040794"/>
    </source>
</evidence>
<dbReference type="Pfam" id="PF00293">
    <property type="entry name" value="NUDIX"/>
    <property type="match status" value="1"/>
</dbReference>
<evidence type="ECO:0000256" key="7">
    <source>
        <dbReference type="ARBA" id="ARBA00022801"/>
    </source>
</evidence>
<dbReference type="InterPro" id="IPR020476">
    <property type="entry name" value="Nudix_hydrolase"/>
</dbReference>
<evidence type="ECO:0000256" key="15">
    <source>
        <dbReference type="ARBA" id="ARBA00041979"/>
    </source>
</evidence>
<keyword evidence="9" id="KW-0234">DNA repair</keyword>
<dbReference type="PRINTS" id="PR00502">
    <property type="entry name" value="NUDIXFAMILY"/>
</dbReference>
<keyword evidence="4" id="KW-0235">DNA replication</keyword>
<evidence type="ECO:0000256" key="6">
    <source>
        <dbReference type="ARBA" id="ARBA00022763"/>
    </source>
</evidence>
<comment type="catalytic activity">
    <reaction evidence="11">
        <text>8-oxo-GTP + H2O = 8-oxo-GMP + diphosphate + H(+)</text>
        <dbReference type="Rhea" id="RHEA:67616"/>
        <dbReference type="ChEBI" id="CHEBI:15377"/>
        <dbReference type="ChEBI" id="CHEBI:15378"/>
        <dbReference type="ChEBI" id="CHEBI:33019"/>
        <dbReference type="ChEBI" id="CHEBI:143553"/>
        <dbReference type="ChEBI" id="CHEBI:145694"/>
    </reaction>
</comment>
<keyword evidence="8" id="KW-0460">Magnesium</keyword>
<evidence type="ECO:0000256" key="10">
    <source>
        <dbReference type="ARBA" id="ARBA00035861"/>
    </source>
</evidence>
<dbReference type="GO" id="GO:0044716">
    <property type="term" value="F:8-oxo-GDP phosphatase activity"/>
    <property type="evidence" value="ECO:0007669"/>
    <property type="project" value="TreeGrafter"/>
</dbReference>
<comment type="catalytic activity">
    <reaction evidence="10">
        <text>8-oxo-dGTP + H2O = 8-oxo-dGMP + diphosphate + H(+)</text>
        <dbReference type="Rhea" id="RHEA:31575"/>
        <dbReference type="ChEBI" id="CHEBI:15377"/>
        <dbReference type="ChEBI" id="CHEBI:15378"/>
        <dbReference type="ChEBI" id="CHEBI:33019"/>
        <dbReference type="ChEBI" id="CHEBI:63224"/>
        <dbReference type="ChEBI" id="CHEBI:77896"/>
        <dbReference type="EC" id="3.6.1.55"/>
    </reaction>
</comment>
<dbReference type="EC" id="3.6.1.55" evidence="12"/>
<evidence type="ECO:0000256" key="16">
    <source>
        <dbReference type="ARBA" id="ARBA00042798"/>
    </source>
</evidence>
<dbReference type="PANTHER" id="PTHR47707:SF1">
    <property type="entry name" value="NUDIX HYDROLASE FAMILY PROTEIN"/>
    <property type="match status" value="1"/>
</dbReference>
<evidence type="ECO:0000259" key="18">
    <source>
        <dbReference type="PROSITE" id="PS51462"/>
    </source>
</evidence>
<sequence length="145" mass="16042">MHAETRNILLVSACALLDTDGRVLITRRPEGKAMAGLWEFPGGKVEPGETPERAVVRELREELGVEPCERCLQPFAFASHPLDGGGHLLMPLYVCRKWDGFPDPKEGQAIAWVRTGELKDYPMPPADIPLAAELRDRLTGARVLD</sequence>
<evidence type="ECO:0000313" key="19">
    <source>
        <dbReference type="EMBL" id="TGY90233.1"/>
    </source>
</evidence>
<evidence type="ECO:0000313" key="20">
    <source>
        <dbReference type="Proteomes" id="UP000308054"/>
    </source>
</evidence>
<dbReference type="InterPro" id="IPR015797">
    <property type="entry name" value="NUDIX_hydrolase-like_dom_sf"/>
</dbReference>
<dbReference type="GO" id="GO:0044715">
    <property type="term" value="F:8-oxo-dGDP phosphatase activity"/>
    <property type="evidence" value="ECO:0007669"/>
    <property type="project" value="TreeGrafter"/>
</dbReference>
<dbReference type="Gene3D" id="3.90.79.10">
    <property type="entry name" value="Nucleoside Triphosphate Pyrophosphohydrolase"/>
    <property type="match status" value="1"/>
</dbReference>
<dbReference type="GO" id="GO:0006260">
    <property type="term" value="P:DNA replication"/>
    <property type="evidence" value="ECO:0007669"/>
    <property type="project" value="UniProtKB-KW"/>
</dbReference>
<evidence type="ECO:0000256" key="14">
    <source>
        <dbReference type="ARBA" id="ARBA00041592"/>
    </source>
</evidence>
<keyword evidence="7 17" id="KW-0378">Hydrolase</keyword>
<dbReference type="SUPFAM" id="SSF55811">
    <property type="entry name" value="Nudix"/>
    <property type="match status" value="1"/>
</dbReference>
<evidence type="ECO:0000256" key="8">
    <source>
        <dbReference type="ARBA" id="ARBA00022842"/>
    </source>
</evidence>
<dbReference type="FunFam" id="3.90.79.10:FF:000014">
    <property type="entry name" value="8-oxo-dGTP diphosphatase MutT"/>
    <property type="match status" value="1"/>
</dbReference>
<gene>
    <name evidence="19" type="ORF">E5163_03680</name>
</gene>